<comment type="caution">
    <text evidence="1">The sequence shown here is derived from an EMBL/GenBank/DDBJ whole genome shotgun (WGS) entry which is preliminary data.</text>
</comment>
<evidence type="ECO:0000313" key="1">
    <source>
        <dbReference type="EMBL" id="OOY22488.1"/>
    </source>
</evidence>
<accession>A0ABX3MSF7</accession>
<protein>
    <submittedName>
        <fullName evidence="1">Uncharacterized protein</fullName>
    </submittedName>
</protein>
<dbReference type="EMBL" id="MPZV01000006">
    <property type="protein sequence ID" value="OOY22488.1"/>
    <property type="molecule type" value="Genomic_DNA"/>
</dbReference>
<sequence>MAIYFAEIDESSRVVRVVSIPAVQVSRAQEYLSSDLGLGGNWIETFPDGSVRERFASVGMLYHADTDQFISAQPFSSWTLDASGVWQAPVACPGDTSEYSWNEDLQKWEAL</sequence>
<organism evidence="1 2">
    <name type="scientific">Thioclava sediminum</name>
    <dbReference type="NCBI Taxonomy" id="1915319"/>
    <lineage>
        <taxon>Bacteria</taxon>
        <taxon>Pseudomonadati</taxon>
        <taxon>Pseudomonadota</taxon>
        <taxon>Alphaproteobacteria</taxon>
        <taxon>Rhodobacterales</taxon>
        <taxon>Paracoccaceae</taxon>
        <taxon>Thioclava</taxon>
    </lineage>
</organism>
<gene>
    <name evidence="1" type="ORF">BMI91_19595</name>
</gene>
<keyword evidence="2" id="KW-1185">Reference proteome</keyword>
<dbReference type="Proteomes" id="UP000190787">
    <property type="component" value="Unassembled WGS sequence"/>
</dbReference>
<reference evidence="1 2" key="1">
    <citation type="submission" date="2016-11" db="EMBL/GenBank/DDBJ databases">
        <title>A multilocus sequence analysis scheme for characterization of bacteria in the genus Thioclava.</title>
        <authorList>
            <person name="Liu Y."/>
            <person name="Shao Z."/>
        </authorList>
    </citation>
    <scope>NUCLEOTIDE SEQUENCE [LARGE SCALE GENOMIC DNA]</scope>
    <source>
        <strain evidence="1 2">TAW-CT134</strain>
    </source>
</reference>
<proteinExistence type="predicted"/>
<name>A0ABX3MSF7_9RHOB</name>
<evidence type="ECO:0000313" key="2">
    <source>
        <dbReference type="Proteomes" id="UP000190787"/>
    </source>
</evidence>